<protein>
    <recommendedName>
        <fullName evidence="3">Helix-turn-helix domain-containing protein</fullName>
    </recommendedName>
</protein>
<accession>A0ABZ0HRD3</accession>
<dbReference type="Proteomes" id="UP001626536">
    <property type="component" value="Chromosome"/>
</dbReference>
<evidence type="ECO:0000313" key="2">
    <source>
        <dbReference type="Proteomes" id="UP001626536"/>
    </source>
</evidence>
<dbReference type="EMBL" id="CP136862">
    <property type="protein sequence ID" value="WOJ89862.1"/>
    <property type="molecule type" value="Genomic_DNA"/>
</dbReference>
<sequence length="77" mass="8318">MTIGITDRGSSAEIADLGADLLTGMKEISEFWGMSERKAYHLASKGLLPGVFQMGRQWVGSKSVARDTFRAKARGVA</sequence>
<dbReference type="RefSeq" id="WP_407339308.1">
    <property type="nucleotide sequence ID" value="NZ_CP136862.1"/>
</dbReference>
<organism evidence="1 2">
    <name type="scientific">Methylocapsa polymorpha</name>
    <dbReference type="NCBI Taxonomy" id="3080828"/>
    <lineage>
        <taxon>Bacteria</taxon>
        <taxon>Pseudomonadati</taxon>
        <taxon>Pseudomonadota</taxon>
        <taxon>Alphaproteobacteria</taxon>
        <taxon>Hyphomicrobiales</taxon>
        <taxon>Beijerinckiaceae</taxon>
        <taxon>Methylocapsa</taxon>
    </lineage>
</organism>
<evidence type="ECO:0000313" key="1">
    <source>
        <dbReference type="EMBL" id="WOJ89862.1"/>
    </source>
</evidence>
<name>A0ABZ0HRD3_9HYPH</name>
<gene>
    <name evidence="1" type="ORF">RZS28_00665</name>
</gene>
<reference evidence="1 2" key="1">
    <citation type="submission" date="2023-10" db="EMBL/GenBank/DDBJ databases">
        <title>Novel methanotroph of the genus Methylocapsa from a subarctic wetland.</title>
        <authorList>
            <person name="Belova S.E."/>
            <person name="Oshkin I.Y."/>
            <person name="Miroshnikov K."/>
            <person name="Dedysh S.N."/>
        </authorList>
    </citation>
    <scope>NUCLEOTIDE SEQUENCE [LARGE SCALE GENOMIC DNA]</scope>
    <source>
        <strain evidence="1 2">RX1</strain>
    </source>
</reference>
<keyword evidence="2" id="KW-1185">Reference proteome</keyword>
<proteinExistence type="predicted"/>
<evidence type="ECO:0008006" key="3">
    <source>
        <dbReference type="Google" id="ProtNLM"/>
    </source>
</evidence>